<dbReference type="InterPro" id="IPR036736">
    <property type="entry name" value="ACP-like_sf"/>
</dbReference>
<dbReference type="SUPFAM" id="SSF51735">
    <property type="entry name" value="NAD(P)-binding Rossmann-fold domains"/>
    <property type="match status" value="2"/>
</dbReference>
<dbReference type="InterPro" id="IPR006162">
    <property type="entry name" value="Ppantetheine_attach_site"/>
</dbReference>
<dbReference type="InterPro" id="IPR013968">
    <property type="entry name" value="PKS_KR"/>
</dbReference>
<evidence type="ECO:0000259" key="12">
    <source>
        <dbReference type="PROSITE" id="PS52019"/>
    </source>
</evidence>
<dbReference type="InterPro" id="IPR020806">
    <property type="entry name" value="PKS_PP-bd"/>
</dbReference>
<dbReference type="GO" id="GO:0006633">
    <property type="term" value="P:fatty acid biosynthetic process"/>
    <property type="evidence" value="ECO:0007669"/>
    <property type="project" value="InterPro"/>
</dbReference>
<dbReference type="Proteomes" id="UP000184111">
    <property type="component" value="Unassembled WGS sequence"/>
</dbReference>
<evidence type="ECO:0000313" key="14">
    <source>
        <dbReference type="Proteomes" id="UP000184111"/>
    </source>
</evidence>
<dbReference type="PROSITE" id="PS50075">
    <property type="entry name" value="CARRIER"/>
    <property type="match status" value="1"/>
</dbReference>
<evidence type="ECO:0000313" key="13">
    <source>
        <dbReference type="EMBL" id="SHM11822.1"/>
    </source>
</evidence>
<dbReference type="Gene3D" id="3.30.70.3290">
    <property type="match status" value="1"/>
</dbReference>
<evidence type="ECO:0000256" key="4">
    <source>
        <dbReference type="ARBA" id="ARBA00022679"/>
    </source>
</evidence>
<dbReference type="Pfam" id="PF21089">
    <property type="entry name" value="PKS_DH_N"/>
    <property type="match status" value="1"/>
</dbReference>
<dbReference type="SUPFAM" id="SSF55048">
    <property type="entry name" value="Probable ACP-binding domain of malonyl-CoA ACP transacylase"/>
    <property type="match status" value="1"/>
</dbReference>
<dbReference type="InterPro" id="IPR001227">
    <property type="entry name" value="Ac_transferase_dom_sf"/>
</dbReference>
<dbReference type="STRING" id="310782.SAMN05216499_108162"/>
<dbReference type="InterPro" id="IPR014043">
    <property type="entry name" value="Acyl_transferase_dom"/>
</dbReference>
<dbReference type="GO" id="GO:0033068">
    <property type="term" value="P:macrolide biosynthetic process"/>
    <property type="evidence" value="ECO:0007669"/>
    <property type="project" value="UniProtKB-ARBA"/>
</dbReference>
<dbReference type="FunFam" id="3.40.47.10:FF:000019">
    <property type="entry name" value="Polyketide synthase type I"/>
    <property type="match status" value="1"/>
</dbReference>
<evidence type="ECO:0000259" key="11">
    <source>
        <dbReference type="PROSITE" id="PS52004"/>
    </source>
</evidence>
<dbReference type="PANTHER" id="PTHR43775">
    <property type="entry name" value="FATTY ACID SYNTHASE"/>
    <property type="match status" value="1"/>
</dbReference>
<dbReference type="InterPro" id="IPR016036">
    <property type="entry name" value="Malonyl_transacylase_ACP-bd"/>
</dbReference>
<dbReference type="SUPFAM" id="SSF47336">
    <property type="entry name" value="ACP-like"/>
    <property type="match status" value="1"/>
</dbReference>
<dbReference type="InterPro" id="IPR036291">
    <property type="entry name" value="NAD(P)-bd_dom_sf"/>
</dbReference>
<dbReference type="PROSITE" id="PS52004">
    <property type="entry name" value="KS3_2"/>
    <property type="match status" value="1"/>
</dbReference>
<evidence type="ECO:0000256" key="2">
    <source>
        <dbReference type="ARBA" id="ARBA00022450"/>
    </source>
</evidence>
<dbReference type="InterPro" id="IPR016039">
    <property type="entry name" value="Thiolase-like"/>
</dbReference>
<evidence type="ECO:0000256" key="7">
    <source>
        <dbReference type="ARBA" id="ARBA00023315"/>
    </source>
</evidence>
<feature type="region of interest" description="N-terminal hotdog fold" evidence="8">
    <location>
        <begin position="1050"/>
        <end position="1176"/>
    </location>
</feature>
<dbReference type="CDD" id="cd08955">
    <property type="entry name" value="KR_2_FAS_SDR_x"/>
    <property type="match status" value="1"/>
</dbReference>
<feature type="region of interest" description="Disordered" evidence="9">
    <location>
        <begin position="459"/>
        <end position="587"/>
    </location>
</feature>
<keyword evidence="2" id="KW-0596">Phosphopantetheine</keyword>
<keyword evidence="3" id="KW-0597">Phosphoprotein</keyword>
<dbReference type="GO" id="GO:0071770">
    <property type="term" value="P:DIM/DIP cell wall layer assembly"/>
    <property type="evidence" value="ECO:0007669"/>
    <property type="project" value="TreeGrafter"/>
</dbReference>
<dbReference type="OrthoDB" id="9778690at2"/>
<dbReference type="InterPro" id="IPR014031">
    <property type="entry name" value="Ketoacyl_synth_C"/>
</dbReference>
<dbReference type="PANTHER" id="PTHR43775:SF51">
    <property type="entry name" value="INACTIVE PHENOLPHTHIOCEROL SYNTHESIS POLYKETIDE SYNTHASE TYPE I PKS1-RELATED"/>
    <property type="match status" value="1"/>
</dbReference>
<dbReference type="InterPro" id="IPR032821">
    <property type="entry name" value="PKS_assoc"/>
</dbReference>
<dbReference type="InterPro" id="IPR049551">
    <property type="entry name" value="PKS_DH_C"/>
</dbReference>
<dbReference type="Gene3D" id="3.40.50.720">
    <property type="entry name" value="NAD(P)-binding Rossmann-like Domain"/>
    <property type="match status" value="1"/>
</dbReference>
<keyword evidence="4" id="KW-0808">Transferase</keyword>
<keyword evidence="7" id="KW-0012">Acyltransferase</keyword>
<keyword evidence="5" id="KW-0045">Antibiotic biosynthesis</keyword>
<dbReference type="InterPro" id="IPR049900">
    <property type="entry name" value="PKS_mFAS_DH"/>
</dbReference>
<keyword evidence="6" id="KW-0511">Multifunctional enzyme</keyword>
<comment type="pathway">
    <text evidence="1">Antibiotic biosynthesis.</text>
</comment>
<dbReference type="Gene3D" id="3.40.47.10">
    <property type="match status" value="1"/>
</dbReference>
<dbReference type="InterPro" id="IPR020841">
    <property type="entry name" value="PKS_Beta-ketoAc_synthase_dom"/>
</dbReference>
<dbReference type="SMART" id="SM00822">
    <property type="entry name" value="PKS_KR"/>
    <property type="match status" value="1"/>
</dbReference>
<dbReference type="InterPro" id="IPR020807">
    <property type="entry name" value="PKS_DH"/>
</dbReference>
<dbReference type="GO" id="GO:0005737">
    <property type="term" value="C:cytoplasm"/>
    <property type="evidence" value="ECO:0007669"/>
    <property type="project" value="TreeGrafter"/>
</dbReference>
<dbReference type="PROSITE" id="PS52019">
    <property type="entry name" value="PKS_MFAS_DH"/>
    <property type="match status" value="1"/>
</dbReference>
<sequence length="1943" mass="200398">MTTEAKLRSYLKTATSRLAEAHQRLRDQEARDFEPVAIVGMACRYPGDVADPDDLWRVAAEGTDAIGGFPEDRGWDLEALRRAGDAPAAGGGFLADAAGFDAAFFGISPREAVAVDPQQRLLLELAWEAFEYAGIDPDTLRGGDTGVFTGLVHNDYCAPMHEPPAGFEGHLLTGRSTSVASGRIAYSLGLGGPAVSIDTACSSSLVAMHLACAALRRGECGLALAGGAAVMPTPGMFVEFGAQGGLAPDGRCKPFADAADGTAWSEGAGLVVLERLSDARRRGHRVLAVIRGSAVNQDGASNGLTAPSGPAQQRVIRQALAAARLAPADIDAVEAHGTGTTLGDPIEAQALLSVFGPDRPADRPLLLGALKSNLGHSQAASGVAGVIKMVMAMHHGLLPRTLHTDRPSGHVDWSSGAITLLTDPTPWPPGPTPRRAGVSAFGISGTNAHVILEEPPAADAHATADPGVSPALSGTPDTPGRNAHPAAGTSPGGGDAAPGAAAAGGQEPGPADQAAGSAATVTAVTAAAPAAPGAGSPPDDRRVAGPAGTQVAAPGAADGRKPGPADHAAGSAAAPGTGAGLAPADGAGSAGTGLPAGAVPWVLSARAGGALREMAGRLRAYAEDAGPADVGVALATTRAMFEHRAVVVGESRAELLAGLDALAAGDDAAQLVRGQAGERPLTAFLFTGQGAQRPGRGAELHREQPVFAAALDEVCAALDAHLERPLREVMFAAPGSEEAALLDRTAYTQPALFALEVALYRLAESFGAVPDYVLGHSIGELAAAHVAGVFSLSDAAALVAARGRLMGATPAGGAMFSLDADEAEVRGLLAGLTGRVTVGAVNAPGATVITGDSDATTELAEQWRSQGGKATRLRVSHAFHSPHMDGALDELRAVAGTVAFHPPRIPVVSNVTGAVAGEEMLTADYWVAQAREAVRFLDGVRTLRDAEVTAFLELGPDRVLTALVHRCLGADDTGSVLATALRTGSAEARSVLTALAELHTAGATVTWPAAVFGAGARAVRLPAYPFQHRRYWHFAEPRTAPARPAARPGHPLLGAPVELAGAAGRWFAQSLAPDRPWYLDQHRVAGVPVLPAAAMLEWGLAAARSVPGGQGAPFTLEGVTFNEFLPLAQEHPRPVQAVVEPREAGAALIRCYSREDAAAEWVEHATATATRPAPERPADAEPATLTAGMTEIAVDALYARLRAGAVDHGPAFRALRRLWRAGDEATALVETAPAPGGAAGSGGDGYVMDPPLLDACFQSVGAFLGDGEGVPLPVSLGRCTVFEPLPSRVWCRVLRTDDGTAGERVLDLALHAEDGRCLATVEALRFRAVPAGALAALAGPGLRRYETAWVPLAGVPGTDAPAAGTWLLFSDDPALAARWSAQLAATETPATPIAAATAHALRDELTRVRASGRTVAGLILHAASTAPGPTAPGDPAQDTLQAAVRLARDSFLLLQEFVRSPGTEMARVLICSTGATDDAPDPAQAVLTGAAKAVIADFPDLRVAQIDLDPVAETPALPGLLDTVASRPGSGHYRVRDQRWYEARLREGELDGSQPPPVRADGTYLVTGAFGGLGRVTAGWLAEHGAGALVLVGRHLPADTAWLADLRDRGTRVEIRAADIADPAAVTDLFARIAKEMPPLRGVVHAAGVTDDAALVDLDWPRFSRVLDPKVRGAWLLHQHTAFLDLDFCVLYSSMLSLTGSPGQAAYVVANSFLDALAAHRSSQGRRTLSAGWGPWAETGMAHQRGLLDHFTSQGMDAIPTRRALAALGGLIAGGGPQPHVGLARVDWDRYGTAFSRRQPYTLLEDLVGAAPGEPAEAAAVSLDELTSLVLREPAAAKQAVLEGLLDRVGLLLRIPGADQDDLRQRFGAVRLNTLGLDSLTTVQLRSRLLADFRADVPPDLLFSGGTAAEVAELICQQLTIRSVSAAPDDDLDGDQETEVLTL</sequence>
<dbReference type="Pfam" id="PF00550">
    <property type="entry name" value="PP-binding"/>
    <property type="match status" value="1"/>
</dbReference>
<dbReference type="InterPro" id="IPR009081">
    <property type="entry name" value="PP-bd_ACP"/>
</dbReference>
<dbReference type="PROSITE" id="PS00012">
    <property type="entry name" value="PHOSPHOPANTETHEINE"/>
    <property type="match status" value="1"/>
</dbReference>
<evidence type="ECO:0000259" key="10">
    <source>
        <dbReference type="PROSITE" id="PS50075"/>
    </source>
</evidence>
<feature type="active site" description="Proton donor; for dehydratase activity" evidence="8">
    <location>
        <position position="1254"/>
    </location>
</feature>
<dbReference type="InterPro" id="IPR018201">
    <property type="entry name" value="Ketoacyl_synth_AS"/>
</dbReference>
<dbReference type="InterPro" id="IPR014030">
    <property type="entry name" value="Ketoacyl_synth_N"/>
</dbReference>
<dbReference type="GO" id="GO:0004315">
    <property type="term" value="F:3-oxoacyl-[acyl-carrier-protein] synthase activity"/>
    <property type="evidence" value="ECO:0007669"/>
    <property type="project" value="InterPro"/>
</dbReference>
<dbReference type="PROSITE" id="PS00606">
    <property type="entry name" value="KS3_1"/>
    <property type="match status" value="1"/>
</dbReference>
<feature type="compositionally biased region" description="Low complexity" evidence="9">
    <location>
        <begin position="497"/>
        <end position="537"/>
    </location>
</feature>
<feature type="compositionally biased region" description="Low complexity" evidence="9">
    <location>
        <begin position="565"/>
        <end position="587"/>
    </location>
</feature>
<dbReference type="Pfam" id="PF02801">
    <property type="entry name" value="Ketoacyl-synt_C"/>
    <property type="match status" value="1"/>
</dbReference>
<dbReference type="InterPro" id="IPR049552">
    <property type="entry name" value="PKS_DH_N"/>
</dbReference>
<dbReference type="SMART" id="SM00827">
    <property type="entry name" value="PKS_AT"/>
    <property type="match status" value="1"/>
</dbReference>
<dbReference type="Pfam" id="PF00109">
    <property type="entry name" value="ketoacyl-synt"/>
    <property type="match status" value="1"/>
</dbReference>
<evidence type="ECO:0000256" key="1">
    <source>
        <dbReference type="ARBA" id="ARBA00004792"/>
    </source>
</evidence>
<feature type="domain" description="Ketosynthase family 3 (KS3)" evidence="11">
    <location>
        <begin position="33"/>
        <end position="454"/>
    </location>
</feature>
<feature type="region of interest" description="C-terminal hotdog fold" evidence="8">
    <location>
        <begin position="1189"/>
        <end position="1335"/>
    </location>
</feature>
<dbReference type="Pfam" id="PF16197">
    <property type="entry name" value="KAsynt_C_assoc"/>
    <property type="match status" value="1"/>
</dbReference>
<evidence type="ECO:0000256" key="6">
    <source>
        <dbReference type="ARBA" id="ARBA00023268"/>
    </source>
</evidence>
<protein>
    <submittedName>
        <fullName evidence="13">Type I polyketide synthase AVES</fullName>
    </submittedName>
</protein>
<feature type="domain" description="PKS/mFAS DH" evidence="12">
    <location>
        <begin position="1050"/>
        <end position="1335"/>
    </location>
</feature>
<dbReference type="InterPro" id="IPR016035">
    <property type="entry name" value="Acyl_Trfase/lysoPLipase"/>
</dbReference>
<dbReference type="SMART" id="SM00825">
    <property type="entry name" value="PKS_KS"/>
    <property type="match status" value="1"/>
</dbReference>
<dbReference type="EMBL" id="FRBI01000008">
    <property type="protein sequence ID" value="SHM11822.1"/>
    <property type="molecule type" value="Genomic_DNA"/>
</dbReference>
<keyword evidence="14" id="KW-1185">Reference proteome</keyword>
<dbReference type="InterPro" id="IPR057326">
    <property type="entry name" value="KR_dom"/>
</dbReference>
<dbReference type="SMART" id="SM00826">
    <property type="entry name" value="PKS_DH"/>
    <property type="match status" value="1"/>
</dbReference>
<name>A0A1M7G618_9ACTN</name>
<dbReference type="InterPro" id="IPR042104">
    <property type="entry name" value="PKS_dehydratase_sf"/>
</dbReference>
<dbReference type="GO" id="GO:0031177">
    <property type="term" value="F:phosphopantetheine binding"/>
    <property type="evidence" value="ECO:0007669"/>
    <property type="project" value="InterPro"/>
</dbReference>
<evidence type="ECO:0000256" key="5">
    <source>
        <dbReference type="ARBA" id="ARBA00023194"/>
    </source>
</evidence>
<dbReference type="SUPFAM" id="SSF53901">
    <property type="entry name" value="Thiolase-like"/>
    <property type="match status" value="1"/>
</dbReference>
<dbReference type="Gene3D" id="1.10.1200.10">
    <property type="entry name" value="ACP-like"/>
    <property type="match status" value="1"/>
</dbReference>
<dbReference type="Gene3D" id="3.40.366.10">
    <property type="entry name" value="Malonyl-Coenzyme A Acyl Carrier Protein, domain 2"/>
    <property type="match status" value="1"/>
</dbReference>
<dbReference type="SMART" id="SM00823">
    <property type="entry name" value="PKS_PP"/>
    <property type="match status" value="1"/>
</dbReference>
<proteinExistence type="predicted"/>
<dbReference type="Pfam" id="PF14765">
    <property type="entry name" value="PS-DH"/>
    <property type="match status" value="1"/>
</dbReference>
<feature type="domain" description="Carrier" evidence="10">
    <location>
        <begin position="1839"/>
        <end position="1919"/>
    </location>
</feature>
<dbReference type="GO" id="GO:0004312">
    <property type="term" value="F:fatty acid synthase activity"/>
    <property type="evidence" value="ECO:0007669"/>
    <property type="project" value="TreeGrafter"/>
</dbReference>
<evidence type="ECO:0000256" key="8">
    <source>
        <dbReference type="PROSITE-ProRule" id="PRU01363"/>
    </source>
</evidence>
<reference evidence="13 14" key="1">
    <citation type="submission" date="2016-11" db="EMBL/GenBank/DDBJ databases">
        <authorList>
            <person name="Jaros S."/>
            <person name="Januszkiewicz K."/>
            <person name="Wedrychowicz H."/>
        </authorList>
    </citation>
    <scope>NUCLEOTIDE SEQUENCE [LARGE SCALE GENOMIC DNA]</scope>
    <source>
        <strain evidence="13 14">CGMCC 4.2025</strain>
    </source>
</reference>
<organism evidence="13 14">
    <name type="scientific">Actinacidiphila paucisporea</name>
    <dbReference type="NCBI Taxonomy" id="310782"/>
    <lineage>
        <taxon>Bacteria</taxon>
        <taxon>Bacillati</taxon>
        <taxon>Actinomycetota</taxon>
        <taxon>Actinomycetes</taxon>
        <taxon>Kitasatosporales</taxon>
        <taxon>Streptomycetaceae</taxon>
        <taxon>Actinacidiphila</taxon>
    </lineage>
</organism>
<dbReference type="CDD" id="cd00833">
    <property type="entry name" value="PKS"/>
    <property type="match status" value="1"/>
</dbReference>
<gene>
    <name evidence="13" type="ORF">SAMN05216499_108162</name>
</gene>
<dbReference type="SUPFAM" id="SSF52151">
    <property type="entry name" value="FabD/lysophospholipase-like"/>
    <property type="match status" value="1"/>
</dbReference>
<feature type="active site" description="Proton acceptor; for dehydratase activity" evidence="8">
    <location>
        <position position="1082"/>
    </location>
</feature>
<dbReference type="Gene3D" id="3.10.129.110">
    <property type="entry name" value="Polyketide synthase dehydratase"/>
    <property type="match status" value="1"/>
</dbReference>
<dbReference type="Pfam" id="PF00698">
    <property type="entry name" value="Acyl_transf_1"/>
    <property type="match status" value="1"/>
</dbReference>
<evidence type="ECO:0000256" key="3">
    <source>
        <dbReference type="ARBA" id="ARBA00022553"/>
    </source>
</evidence>
<accession>A0A1M7G618</accession>
<dbReference type="GO" id="GO:0005886">
    <property type="term" value="C:plasma membrane"/>
    <property type="evidence" value="ECO:0007669"/>
    <property type="project" value="TreeGrafter"/>
</dbReference>
<evidence type="ECO:0000256" key="9">
    <source>
        <dbReference type="SAM" id="MobiDB-lite"/>
    </source>
</evidence>
<dbReference type="Pfam" id="PF08659">
    <property type="entry name" value="KR"/>
    <property type="match status" value="1"/>
</dbReference>
<dbReference type="InterPro" id="IPR050091">
    <property type="entry name" value="PKS_NRPS_Biosynth_Enz"/>
</dbReference>